<dbReference type="Pfam" id="PF13302">
    <property type="entry name" value="Acetyltransf_3"/>
    <property type="match status" value="1"/>
</dbReference>
<dbReference type="InterPro" id="IPR000182">
    <property type="entry name" value="GNAT_dom"/>
</dbReference>
<comment type="caution">
    <text evidence="2">The sequence shown here is derived from an EMBL/GenBank/DDBJ whole genome shotgun (WGS) entry which is preliminary data.</text>
</comment>
<dbReference type="PANTHER" id="PTHR43792">
    <property type="entry name" value="GNAT FAMILY, PUTATIVE (AFU_ORTHOLOGUE AFUA_3G00765)-RELATED-RELATED"/>
    <property type="match status" value="1"/>
</dbReference>
<dbReference type="AlphaFoldDB" id="A0AAV2VVE3"/>
<proteinExistence type="predicted"/>
<evidence type="ECO:0000313" key="3">
    <source>
        <dbReference type="Proteomes" id="UP000018211"/>
    </source>
</evidence>
<dbReference type="GO" id="GO:0016747">
    <property type="term" value="F:acyltransferase activity, transferring groups other than amino-acyl groups"/>
    <property type="evidence" value="ECO:0007669"/>
    <property type="project" value="InterPro"/>
</dbReference>
<dbReference type="InterPro" id="IPR016181">
    <property type="entry name" value="Acyl_CoA_acyltransferase"/>
</dbReference>
<feature type="domain" description="N-acetyltransferase" evidence="1">
    <location>
        <begin position="19"/>
        <end position="171"/>
    </location>
</feature>
<organism evidence="2 3">
    <name type="scientific">Vibrio nigripulchritudo SOn1</name>
    <dbReference type="NCBI Taxonomy" id="1238450"/>
    <lineage>
        <taxon>Bacteria</taxon>
        <taxon>Pseudomonadati</taxon>
        <taxon>Pseudomonadota</taxon>
        <taxon>Gammaproteobacteria</taxon>
        <taxon>Vibrionales</taxon>
        <taxon>Vibrionaceae</taxon>
        <taxon>Vibrio</taxon>
    </lineage>
</organism>
<dbReference type="Proteomes" id="UP000018211">
    <property type="component" value="Unassembled WGS sequence"/>
</dbReference>
<name>A0AAV2VVE3_9VIBR</name>
<dbReference type="Gene3D" id="3.40.630.30">
    <property type="match status" value="1"/>
</dbReference>
<gene>
    <name evidence="2" type="ORF">VIBNISOn1_560127</name>
</gene>
<dbReference type="CDD" id="cd04301">
    <property type="entry name" value="NAT_SF"/>
    <property type="match status" value="1"/>
</dbReference>
<protein>
    <submittedName>
        <fullName evidence="2">Acyl-CoA N-acyltransferase</fullName>
    </submittedName>
</protein>
<dbReference type="RefSeq" id="WP_022613030.1">
    <property type="nucleotide sequence ID" value="NZ_LK391965.1"/>
</dbReference>
<dbReference type="PROSITE" id="PS51186">
    <property type="entry name" value="GNAT"/>
    <property type="match status" value="1"/>
</dbReference>
<dbReference type="InterPro" id="IPR051531">
    <property type="entry name" value="N-acetyltransferase"/>
</dbReference>
<reference evidence="2 3" key="1">
    <citation type="journal article" date="2013" name="ISME J.">
        <title>Comparative genomics of pathogenic lineages of Vibrio nigripulchritudo identifies virulence-associated traits.</title>
        <authorList>
            <person name="Goudenege D."/>
            <person name="Labreuche Y."/>
            <person name="Krin E."/>
            <person name="Ansquer D."/>
            <person name="Mangenot S."/>
            <person name="Calteau A."/>
            <person name="Medigue C."/>
            <person name="Mazel D."/>
            <person name="Polz M.F."/>
            <person name="Le Roux F."/>
        </authorList>
    </citation>
    <scope>NUCLEOTIDE SEQUENCE [LARGE SCALE GENOMIC DNA]</scope>
    <source>
        <strain evidence="2 3">SOn1</strain>
    </source>
</reference>
<accession>A0AAV2VVE3</accession>
<evidence type="ECO:0000259" key="1">
    <source>
        <dbReference type="PROSITE" id="PS51186"/>
    </source>
</evidence>
<dbReference type="EMBL" id="CAOF01000149">
    <property type="protein sequence ID" value="CCO48590.1"/>
    <property type="molecule type" value="Genomic_DNA"/>
</dbReference>
<evidence type="ECO:0000313" key="2">
    <source>
        <dbReference type="EMBL" id="CCO48590.1"/>
    </source>
</evidence>
<dbReference type="SUPFAM" id="SSF55729">
    <property type="entry name" value="Acyl-CoA N-acyltransferases (Nat)"/>
    <property type="match status" value="1"/>
</dbReference>
<sequence length="171" mass="19395">MKGINVKENAKPSLYGSKVTLRSMTPKDTHDLFEVYGNHQVMKYASDPVFTSIDMMEKMLNSVTKLEDAKESYEWAVVDNHTGKVIGTCGLHSFSDCRQLCEIGCLLNLRFWGQGYMYHALTLLLECAKSQDIKTITADIDPCNLRSQVLFKRLGFENQQGVFKLTVSNDR</sequence>